<dbReference type="PROSITE" id="PS50110">
    <property type="entry name" value="RESPONSE_REGULATORY"/>
    <property type="match status" value="1"/>
</dbReference>
<dbReference type="Pfam" id="PF02518">
    <property type="entry name" value="HATPase_c"/>
    <property type="match status" value="1"/>
</dbReference>
<keyword evidence="4" id="KW-0902">Two-component regulatory system</keyword>
<dbReference type="CDD" id="cd16922">
    <property type="entry name" value="HATPase_EvgS-ArcB-TorS-like"/>
    <property type="match status" value="1"/>
</dbReference>
<organism evidence="8">
    <name type="scientific">Vecturithrix granuli</name>
    <dbReference type="NCBI Taxonomy" id="1499967"/>
    <lineage>
        <taxon>Bacteria</taxon>
        <taxon>Candidatus Moduliflexota</taxon>
        <taxon>Candidatus Vecturitrichia</taxon>
        <taxon>Candidatus Vecturitrichales</taxon>
        <taxon>Candidatus Vecturitrichaceae</taxon>
        <taxon>Candidatus Vecturithrix</taxon>
    </lineage>
</organism>
<dbReference type="PANTHER" id="PTHR45339:SF1">
    <property type="entry name" value="HYBRID SIGNAL TRANSDUCTION HISTIDINE KINASE J"/>
    <property type="match status" value="1"/>
</dbReference>
<dbReference type="InterPro" id="IPR011006">
    <property type="entry name" value="CheY-like_superfamily"/>
</dbReference>
<dbReference type="SUPFAM" id="SSF52172">
    <property type="entry name" value="CheY-like"/>
    <property type="match status" value="1"/>
</dbReference>
<evidence type="ECO:0000256" key="2">
    <source>
        <dbReference type="ARBA" id="ARBA00012438"/>
    </source>
</evidence>
<dbReference type="HOGENOM" id="CLU_000445_114_15_0"/>
<dbReference type="EMBL" id="DF820470">
    <property type="protein sequence ID" value="GAK59508.1"/>
    <property type="molecule type" value="Genomic_DNA"/>
</dbReference>
<evidence type="ECO:0000313" key="9">
    <source>
        <dbReference type="Proteomes" id="UP000030661"/>
    </source>
</evidence>
<comment type="catalytic activity">
    <reaction evidence="1">
        <text>ATP + protein L-histidine = ADP + protein N-phospho-L-histidine.</text>
        <dbReference type="EC" id="2.7.13.3"/>
    </reaction>
</comment>
<keyword evidence="9" id="KW-1185">Reference proteome</keyword>
<dbReference type="GO" id="GO:0004673">
    <property type="term" value="F:protein histidine kinase activity"/>
    <property type="evidence" value="ECO:0007669"/>
    <property type="project" value="UniProtKB-EC"/>
</dbReference>
<dbReference type="PRINTS" id="PR00344">
    <property type="entry name" value="BCTRLSENSOR"/>
</dbReference>
<dbReference type="eggNOG" id="COG2205">
    <property type="taxonomic scope" value="Bacteria"/>
</dbReference>
<feature type="domain" description="Response regulatory" evidence="7">
    <location>
        <begin position="212"/>
        <end position="328"/>
    </location>
</feature>
<dbReference type="InterPro" id="IPR036890">
    <property type="entry name" value="HATPase_C_sf"/>
</dbReference>
<dbReference type="InterPro" id="IPR003594">
    <property type="entry name" value="HATPase_dom"/>
</dbReference>
<dbReference type="InterPro" id="IPR004358">
    <property type="entry name" value="Sig_transdc_His_kin-like_C"/>
</dbReference>
<evidence type="ECO:0000259" key="6">
    <source>
        <dbReference type="PROSITE" id="PS50109"/>
    </source>
</evidence>
<dbReference type="STRING" id="1499967.U27_06493"/>
<keyword evidence="3 5" id="KW-0597">Phosphoprotein</keyword>
<dbReference type="InterPro" id="IPR005467">
    <property type="entry name" value="His_kinase_dom"/>
</dbReference>
<gene>
    <name evidence="8" type="ORF">U27_06493</name>
</gene>
<dbReference type="Gene3D" id="3.30.565.10">
    <property type="entry name" value="Histidine kinase-like ATPase, C-terminal domain"/>
    <property type="match status" value="1"/>
</dbReference>
<dbReference type="FunFam" id="3.30.565.10:FF:000010">
    <property type="entry name" value="Sensor histidine kinase RcsC"/>
    <property type="match status" value="1"/>
</dbReference>
<dbReference type="EC" id="2.7.13.3" evidence="2"/>
<name>A0A081C4K3_VECG1</name>
<dbReference type="Gene3D" id="3.40.50.2300">
    <property type="match status" value="1"/>
</dbReference>
<evidence type="ECO:0000259" key="7">
    <source>
        <dbReference type="PROSITE" id="PS50110"/>
    </source>
</evidence>
<dbReference type="AlphaFoldDB" id="A0A081C4K3"/>
<dbReference type="SUPFAM" id="SSF55874">
    <property type="entry name" value="ATPase domain of HSP90 chaperone/DNA topoisomerase II/histidine kinase"/>
    <property type="match status" value="1"/>
</dbReference>
<dbReference type="Pfam" id="PF00072">
    <property type="entry name" value="Response_reg"/>
    <property type="match status" value="1"/>
</dbReference>
<keyword evidence="8" id="KW-0808">Transferase</keyword>
<dbReference type="PANTHER" id="PTHR45339">
    <property type="entry name" value="HYBRID SIGNAL TRANSDUCTION HISTIDINE KINASE J"/>
    <property type="match status" value="1"/>
</dbReference>
<proteinExistence type="predicted"/>
<keyword evidence="8" id="KW-0418">Kinase</keyword>
<dbReference type="GO" id="GO:0000160">
    <property type="term" value="P:phosphorelay signal transduction system"/>
    <property type="evidence" value="ECO:0007669"/>
    <property type="project" value="UniProtKB-KW"/>
</dbReference>
<dbReference type="PROSITE" id="PS50109">
    <property type="entry name" value="HIS_KIN"/>
    <property type="match status" value="1"/>
</dbReference>
<feature type="modified residue" description="4-aspartylphosphate" evidence="5">
    <location>
        <position position="261"/>
    </location>
</feature>
<evidence type="ECO:0000256" key="4">
    <source>
        <dbReference type="ARBA" id="ARBA00023012"/>
    </source>
</evidence>
<dbReference type="SMART" id="SM00387">
    <property type="entry name" value="HATPase_c"/>
    <property type="match status" value="1"/>
</dbReference>
<evidence type="ECO:0000256" key="3">
    <source>
        <dbReference type="ARBA" id="ARBA00022553"/>
    </source>
</evidence>
<protein>
    <recommendedName>
        <fullName evidence="2">histidine kinase</fullName>
        <ecNumber evidence="2">2.7.13.3</ecNumber>
    </recommendedName>
</protein>
<evidence type="ECO:0000256" key="5">
    <source>
        <dbReference type="PROSITE-ProRule" id="PRU00169"/>
    </source>
</evidence>
<dbReference type="Proteomes" id="UP000030661">
    <property type="component" value="Unassembled WGS sequence"/>
</dbReference>
<dbReference type="CDD" id="cd17546">
    <property type="entry name" value="REC_hyHK_CKI1_RcsC-like"/>
    <property type="match status" value="1"/>
</dbReference>
<evidence type="ECO:0000313" key="8">
    <source>
        <dbReference type="EMBL" id="GAK59508.1"/>
    </source>
</evidence>
<sequence length="420" mass="47561">MLDLAKIEAGRLTLDEKECDLHRLLDDLYAMFSLRTQNKGLHLLFEHADDLPQYVRTDEVKLRQVLINLLNNAVKFTSEGDVMLEVTNVPEVQEFPSREGGGVGSQSSIVTLHFSITDTGPGIAAEERDALFEAFTQTTTGRQEKEGTGLGLAISRQFVKLMGGDITLESEVGRGSMFTFDIRVQVVQQAQLARQDFRTRVIDVQPGQPRYRLLIVDNSPENRALLAQILAPGHFDLREASNGQEAIEIWEGWEPHLIWMDLRMPVLDGIEATRYIKSQPKGKQTVIIMLSASIVDGDRLRAIEAGCDEFLLKPFWHMEIFDLLAQHTGMHFVYADNHDKTSADKQPHKDAGIQTAAKTEIPPHLLAELEQATITTDMRKIMELIQEIRRYDAPFAERLKRYADNFEYPKILEHLQQIGS</sequence>
<reference evidence="8" key="1">
    <citation type="journal article" date="2015" name="PeerJ">
        <title>First genomic representation of candidate bacterial phylum KSB3 points to enhanced environmental sensing as a trigger of wastewater bulking.</title>
        <authorList>
            <person name="Sekiguchi Y."/>
            <person name="Ohashi A."/>
            <person name="Parks D.H."/>
            <person name="Yamauchi T."/>
            <person name="Tyson G.W."/>
            <person name="Hugenholtz P."/>
        </authorList>
    </citation>
    <scope>NUCLEOTIDE SEQUENCE [LARGE SCALE GENOMIC DNA]</scope>
</reference>
<dbReference type="eggNOG" id="COG0745">
    <property type="taxonomic scope" value="Bacteria"/>
</dbReference>
<dbReference type="SMART" id="SM00448">
    <property type="entry name" value="REC"/>
    <property type="match status" value="1"/>
</dbReference>
<dbReference type="InterPro" id="IPR001789">
    <property type="entry name" value="Sig_transdc_resp-reg_receiver"/>
</dbReference>
<evidence type="ECO:0000256" key="1">
    <source>
        <dbReference type="ARBA" id="ARBA00000085"/>
    </source>
</evidence>
<feature type="domain" description="Histidine kinase" evidence="6">
    <location>
        <begin position="1"/>
        <end position="186"/>
    </location>
</feature>
<accession>A0A081C4K3</accession>